<protein>
    <recommendedName>
        <fullName evidence="2">Myb/SANT-like domain-containing protein</fullName>
    </recommendedName>
</protein>
<feature type="region of interest" description="Disordered" evidence="1">
    <location>
        <begin position="126"/>
        <end position="148"/>
    </location>
</feature>
<evidence type="ECO:0000313" key="3">
    <source>
        <dbReference type="EMBL" id="KAA1081306.1"/>
    </source>
</evidence>
<dbReference type="OrthoDB" id="76215at2759"/>
<evidence type="ECO:0000313" key="5">
    <source>
        <dbReference type="Proteomes" id="UP000324748"/>
    </source>
</evidence>
<comment type="caution">
    <text evidence="3">The sequence shown here is derived from an EMBL/GenBank/DDBJ whole genome shotgun (WGS) entry which is preliminary data.</text>
</comment>
<dbReference type="AlphaFoldDB" id="A0A5B0MYF9"/>
<dbReference type="InterPro" id="IPR024752">
    <property type="entry name" value="Myb/SANT-like_dom"/>
</dbReference>
<sequence length="148" mass="16390">MPDSALPNNILTPALLSASQANQAPFNPPPRKGPHSWTLEQKKKLLKLIVDYTRRGHATDNANLKKDAWAAVTKDLNATFDISLNLQQLQNQKAAIRKVYQDFKFLRDQSGFGWNEDLATPKLGRSCAQPIQNDTSTSSRGNLSPCST</sequence>
<evidence type="ECO:0000313" key="4">
    <source>
        <dbReference type="EMBL" id="KAA1130255.1"/>
    </source>
</evidence>
<accession>A0A5B0MYF9</accession>
<feature type="compositionally biased region" description="Polar residues" evidence="1">
    <location>
        <begin position="129"/>
        <end position="148"/>
    </location>
</feature>
<evidence type="ECO:0000313" key="6">
    <source>
        <dbReference type="Proteomes" id="UP000325313"/>
    </source>
</evidence>
<name>A0A5B0MYF9_PUCGR</name>
<organism evidence="3 5">
    <name type="scientific">Puccinia graminis f. sp. tritici</name>
    <dbReference type="NCBI Taxonomy" id="56615"/>
    <lineage>
        <taxon>Eukaryota</taxon>
        <taxon>Fungi</taxon>
        <taxon>Dikarya</taxon>
        <taxon>Basidiomycota</taxon>
        <taxon>Pucciniomycotina</taxon>
        <taxon>Pucciniomycetes</taxon>
        <taxon>Pucciniales</taxon>
        <taxon>Pucciniaceae</taxon>
        <taxon>Puccinia</taxon>
    </lineage>
</organism>
<dbReference type="EMBL" id="VDEP01000111">
    <property type="protein sequence ID" value="KAA1130255.1"/>
    <property type="molecule type" value="Genomic_DNA"/>
</dbReference>
<keyword evidence="5" id="KW-1185">Reference proteome</keyword>
<evidence type="ECO:0000256" key="1">
    <source>
        <dbReference type="SAM" id="MobiDB-lite"/>
    </source>
</evidence>
<dbReference type="Proteomes" id="UP000325313">
    <property type="component" value="Unassembled WGS sequence"/>
</dbReference>
<feature type="domain" description="Myb/SANT-like" evidence="2">
    <location>
        <begin position="36"/>
        <end position="117"/>
    </location>
</feature>
<dbReference type="Pfam" id="PF12776">
    <property type="entry name" value="Myb_DNA-bind_3"/>
    <property type="match status" value="1"/>
</dbReference>
<evidence type="ECO:0000259" key="2">
    <source>
        <dbReference type="Pfam" id="PF12776"/>
    </source>
</evidence>
<dbReference type="Proteomes" id="UP000324748">
    <property type="component" value="Unassembled WGS sequence"/>
</dbReference>
<dbReference type="EMBL" id="VSWC01000131">
    <property type="protein sequence ID" value="KAA1081306.1"/>
    <property type="molecule type" value="Genomic_DNA"/>
</dbReference>
<dbReference type="PANTHER" id="PTHR47072:SF4">
    <property type="entry name" value="MYB_SANT-LIKE DOMAIN-CONTAINING PROTEIN"/>
    <property type="match status" value="1"/>
</dbReference>
<dbReference type="PANTHER" id="PTHR47072">
    <property type="match status" value="1"/>
</dbReference>
<gene>
    <name evidence="3" type="ORF">PGT21_033421</name>
    <name evidence="4" type="ORF">PGTUg99_018191</name>
</gene>
<reference evidence="5 6" key="1">
    <citation type="submission" date="2019-05" db="EMBL/GenBank/DDBJ databases">
        <title>Emergence of the Ug99 lineage of the wheat stem rust pathogen through somatic hybridization.</title>
        <authorList>
            <person name="Li F."/>
            <person name="Upadhyaya N.M."/>
            <person name="Sperschneider J."/>
            <person name="Matny O."/>
            <person name="Nguyen-Phuc H."/>
            <person name="Mago R."/>
            <person name="Raley C."/>
            <person name="Miller M.E."/>
            <person name="Silverstein K.A.T."/>
            <person name="Henningsen E."/>
            <person name="Hirsch C.D."/>
            <person name="Visser B."/>
            <person name="Pretorius Z.A."/>
            <person name="Steffenson B.J."/>
            <person name="Schwessinger B."/>
            <person name="Dodds P.N."/>
            <person name="Figueroa M."/>
        </authorList>
    </citation>
    <scope>NUCLEOTIDE SEQUENCE [LARGE SCALE GENOMIC DNA]</scope>
    <source>
        <strain evidence="3">21-0</strain>
        <strain evidence="4 6">Ug99</strain>
    </source>
</reference>
<proteinExistence type="predicted"/>